<dbReference type="AlphaFoldDB" id="A0A5K1JC11"/>
<evidence type="ECO:0000313" key="3">
    <source>
        <dbReference type="EMBL" id="VWM01388.1"/>
    </source>
</evidence>
<feature type="compositionally biased region" description="Gly residues" evidence="1">
    <location>
        <begin position="28"/>
        <end position="43"/>
    </location>
</feature>
<evidence type="ECO:0000313" key="5">
    <source>
        <dbReference type="Proteomes" id="UP000361836"/>
    </source>
</evidence>
<accession>A0A5K1JC11</accession>
<evidence type="ECO:0000313" key="2">
    <source>
        <dbReference type="EMBL" id="VWL98810.1"/>
    </source>
</evidence>
<proteinExistence type="predicted"/>
<protein>
    <submittedName>
        <fullName evidence="3">Uncharacterized protein</fullName>
    </submittedName>
</protein>
<gene>
    <name evidence="2" type="ORF">KCJAJFAP_02264</name>
    <name evidence="3" type="ORF">LMKDKBCB_02182</name>
</gene>
<reference evidence="4 5" key="1">
    <citation type="submission" date="2019-10" db="EMBL/GenBank/DDBJ databases">
        <authorList>
            <person name="Wolf R A."/>
        </authorList>
    </citation>
    <scope>NUCLEOTIDE SEQUENCE [LARGE SCALE GENOMIC DNA]</scope>
    <source>
        <strain evidence="3">Collinsella_aerofaciens_AK_138A</strain>
        <strain evidence="2">Collinsella_aerofaciens_MC2</strain>
    </source>
</reference>
<dbReference type="Proteomes" id="UP000361836">
    <property type="component" value="Unassembled WGS sequence"/>
</dbReference>
<dbReference type="EMBL" id="CABWIH010000048">
    <property type="protein sequence ID" value="VWM01388.1"/>
    <property type="molecule type" value="Genomic_DNA"/>
</dbReference>
<dbReference type="EMBL" id="CABWIE010000022">
    <property type="protein sequence ID" value="VWL98810.1"/>
    <property type="molecule type" value="Genomic_DNA"/>
</dbReference>
<organism evidence="3 4">
    <name type="scientific">Collinsella aerofaciens</name>
    <dbReference type="NCBI Taxonomy" id="74426"/>
    <lineage>
        <taxon>Bacteria</taxon>
        <taxon>Bacillati</taxon>
        <taxon>Actinomycetota</taxon>
        <taxon>Coriobacteriia</taxon>
        <taxon>Coriobacteriales</taxon>
        <taxon>Coriobacteriaceae</taxon>
        <taxon>Collinsella</taxon>
    </lineage>
</organism>
<feature type="region of interest" description="Disordered" evidence="1">
    <location>
        <begin position="1"/>
        <end position="43"/>
    </location>
</feature>
<evidence type="ECO:0000256" key="1">
    <source>
        <dbReference type="SAM" id="MobiDB-lite"/>
    </source>
</evidence>
<sequence>MRASSGGDIWDDSTRGEAHGRTGTSGRPVGGSLGAPGGLVGSGGVVEVLLR</sequence>
<keyword evidence="5" id="KW-1185">Reference proteome</keyword>
<name>A0A5K1JC11_9ACTN</name>
<evidence type="ECO:0000313" key="4">
    <source>
        <dbReference type="Proteomes" id="UP000330807"/>
    </source>
</evidence>
<dbReference type="Proteomes" id="UP000330807">
    <property type="component" value="Unassembled WGS sequence"/>
</dbReference>